<protein>
    <recommendedName>
        <fullName evidence="5">Transmembrane protein</fullName>
    </recommendedName>
</protein>
<feature type="transmembrane region" description="Helical" evidence="2">
    <location>
        <begin position="249"/>
        <end position="274"/>
    </location>
</feature>
<feature type="transmembrane region" description="Helical" evidence="2">
    <location>
        <begin position="182"/>
        <end position="208"/>
    </location>
</feature>
<feature type="transmembrane region" description="Helical" evidence="2">
    <location>
        <begin position="6"/>
        <end position="25"/>
    </location>
</feature>
<evidence type="ECO:0000256" key="2">
    <source>
        <dbReference type="SAM" id="Phobius"/>
    </source>
</evidence>
<proteinExistence type="predicted"/>
<keyword evidence="2" id="KW-1133">Transmembrane helix</keyword>
<dbReference type="AlphaFoldDB" id="A0A2K8P4U7"/>
<feature type="coiled-coil region" evidence="1">
    <location>
        <begin position="99"/>
        <end position="133"/>
    </location>
</feature>
<evidence type="ECO:0000313" key="4">
    <source>
        <dbReference type="Proteomes" id="UP000232223"/>
    </source>
</evidence>
<gene>
    <name evidence="3" type="ORF">MTABA_v1c03050</name>
</gene>
<feature type="transmembrane region" description="Helical" evidence="2">
    <location>
        <begin position="280"/>
        <end position="304"/>
    </location>
</feature>
<dbReference type="EMBL" id="CP024969">
    <property type="protein sequence ID" value="ATZ21508.1"/>
    <property type="molecule type" value="Genomic_DNA"/>
</dbReference>
<dbReference type="RefSeq" id="WP_100679453.1">
    <property type="nucleotide sequence ID" value="NZ_CP024969.1"/>
</dbReference>
<dbReference type="Proteomes" id="UP000232223">
    <property type="component" value="Chromosome"/>
</dbReference>
<accession>A0A2K8P4U7</accession>
<keyword evidence="2" id="KW-0472">Membrane</keyword>
<evidence type="ECO:0008006" key="5">
    <source>
        <dbReference type="Google" id="ProtNLM"/>
    </source>
</evidence>
<dbReference type="OrthoDB" id="9906489at2"/>
<keyword evidence="4" id="KW-1185">Reference proteome</keyword>
<organism evidence="3 4">
    <name type="scientific">Mesoplasma tabanidae</name>
    <dbReference type="NCBI Taxonomy" id="219745"/>
    <lineage>
        <taxon>Bacteria</taxon>
        <taxon>Bacillati</taxon>
        <taxon>Mycoplasmatota</taxon>
        <taxon>Mollicutes</taxon>
        <taxon>Entomoplasmatales</taxon>
        <taxon>Entomoplasmataceae</taxon>
        <taxon>Mesoplasma</taxon>
    </lineage>
</organism>
<evidence type="ECO:0000256" key="1">
    <source>
        <dbReference type="SAM" id="Coils"/>
    </source>
</evidence>
<sequence length="307" mass="33629">MKKILSLIGTTAISVSALATITYSINTTSSINREINQIDFQEVNWNDVQEESLVLFNDIKINNGKTILTRNYKMSESSDDLANTDQIFQFAQEESLKILEKFKNEKTDLTNAIDYLKDKNSEFEKTYESALNENVNQNMNQKSFDNLNKTNEILSRSSLKSETFSLSANLEKNKELVKKLRLAKVTFATASATAAVAAAGFYAAAWWFGITLPWAVGCTTASAFCGTAAGGISLALLKYDKKMSDLDKTSSAVSGAISLAHVLSRTTTAILYTLTASVTSLTWCFPALLSVISVAGAVTAWISYNNF</sequence>
<keyword evidence="1" id="KW-0175">Coiled coil</keyword>
<reference evidence="3 4" key="1">
    <citation type="submission" date="2017-11" db="EMBL/GenBank/DDBJ databases">
        <title>Genome sequence of Mesoplasma tabanidae BARC 857 (ATCC 49584).</title>
        <authorList>
            <person name="Lo W.-S."/>
            <person name="Kuo C.-H."/>
        </authorList>
    </citation>
    <scope>NUCLEOTIDE SEQUENCE [LARGE SCALE GENOMIC DNA]</scope>
    <source>
        <strain evidence="3 4">BARC 857</strain>
    </source>
</reference>
<keyword evidence="2" id="KW-0812">Transmembrane</keyword>
<name>A0A2K8P4U7_9MOLU</name>
<evidence type="ECO:0000313" key="3">
    <source>
        <dbReference type="EMBL" id="ATZ21508.1"/>
    </source>
</evidence>
<feature type="transmembrane region" description="Helical" evidence="2">
    <location>
        <begin position="214"/>
        <end position="237"/>
    </location>
</feature>
<dbReference type="KEGG" id="mtab:MTABA_v1c03050"/>